<organism evidence="5 6">
    <name type="scientific">Mailhella massiliensis</name>
    <dbReference type="NCBI Taxonomy" id="1903261"/>
    <lineage>
        <taxon>Bacteria</taxon>
        <taxon>Pseudomonadati</taxon>
        <taxon>Thermodesulfobacteriota</taxon>
        <taxon>Desulfovibrionia</taxon>
        <taxon>Desulfovibrionales</taxon>
        <taxon>Desulfovibrionaceae</taxon>
        <taxon>Mailhella</taxon>
    </lineage>
</organism>
<dbReference type="PRINTS" id="PR00778">
    <property type="entry name" value="HTHARSR"/>
</dbReference>
<dbReference type="SMART" id="SM00418">
    <property type="entry name" value="HTH_ARSR"/>
    <property type="match status" value="1"/>
</dbReference>
<evidence type="ECO:0000256" key="1">
    <source>
        <dbReference type="ARBA" id="ARBA00023015"/>
    </source>
</evidence>
<dbReference type="Proteomes" id="UP000698963">
    <property type="component" value="Unassembled WGS sequence"/>
</dbReference>
<keyword evidence="2" id="KW-0238">DNA-binding</keyword>
<comment type="caution">
    <text evidence="5">The sequence shown here is derived from an EMBL/GenBank/DDBJ whole genome shotgun (WGS) entry which is preliminary data.</text>
</comment>
<dbReference type="AlphaFoldDB" id="A0A921DTE0"/>
<sequence length="127" mass="13887">MENKQASRIFEALSSDVRLDVFRLLVRNAPGGLVAGDIAKLLDLPATNLSFHLKALVQSGLVGVEREGRFLRYKASIPLMLDIIAYLTAECCSQNPECCRAFRRESGVDQRFLPPVGEGGAGEEPKP</sequence>
<dbReference type="InterPro" id="IPR011991">
    <property type="entry name" value="ArsR-like_HTH"/>
</dbReference>
<dbReference type="InterPro" id="IPR036388">
    <property type="entry name" value="WH-like_DNA-bd_sf"/>
</dbReference>
<dbReference type="GO" id="GO:0003700">
    <property type="term" value="F:DNA-binding transcription factor activity"/>
    <property type="evidence" value="ECO:0007669"/>
    <property type="project" value="InterPro"/>
</dbReference>
<evidence type="ECO:0000256" key="2">
    <source>
        <dbReference type="ARBA" id="ARBA00023125"/>
    </source>
</evidence>
<dbReference type="GO" id="GO:0003677">
    <property type="term" value="F:DNA binding"/>
    <property type="evidence" value="ECO:0007669"/>
    <property type="project" value="UniProtKB-KW"/>
</dbReference>
<dbReference type="CDD" id="cd00090">
    <property type="entry name" value="HTH_ARSR"/>
    <property type="match status" value="1"/>
</dbReference>
<proteinExistence type="predicted"/>
<dbReference type="PANTHER" id="PTHR43132:SF2">
    <property type="entry name" value="ARSENICAL RESISTANCE OPERON REPRESSOR ARSR-RELATED"/>
    <property type="match status" value="1"/>
</dbReference>
<evidence type="ECO:0000259" key="4">
    <source>
        <dbReference type="PROSITE" id="PS50987"/>
    </source>
</evidence>
<evidence type="ECO:0000313" key="5">
    <source>
        <dbReference type="EMBL" id="HJD97982.1"/>
    </source>
</evidence>
<dbReference type="NCBIfam" id="NF033788">
    <property type="entry name" value="HTH_metalloreg"/>
    <property type="match status" value="1"/>
</dbReference>
<evidence type="ECO:0000313" key="6">
    <source>
        <dbReference type="Proteomes" id="UP000698963"/>
    </source>
</evidence>
<dbReference type="RefSeq" id="WP_304123230.1">
    <property type="nucleotide sequence ID" value="NZ_DYZA01000206.1"/>
</dbReference>
<dbReference type="EMBL" id="DYZA01000206">
    <property type="protein sequence ID" value="HJD97982.1"/>
    <property type="molecule type" value="Genomic_DNA"/>
</dbReference>
<dbReference type="PROSITE" id="PS50987">
    <property type="entry name" value="HTH_ARSR_2"/>
    <property type="match status" value="1"/>
</dbReference>
<dbReference type="InterPro" id="IPR036390">
    <property type="entry name" value="WH_DNA-bd_sf"/>
</dbReference>
<evidence type="ECO:0000256" key="3">
    <source>
        <dbReference type="ARBA" id="ARBA00023163"/>
    </source>
</evidence>
<dbReference type="InterPro" id="IPR001845">
    <property type="entry name" value="HTH_ArsR_DNA-bd_dom"/>
</dbReference>
<keyword evidence="3" id="KW-0804">Transcription</keyword>
<dbReference type="PANTHER" id="PTHR43132">
    <property type="entry name" value="ARSENICAL RESISTANCE OPERON REPRESSOR ARSR-RELATED"/>
    <property type="match status" value="1"/>
</dbReference>
<accession>A0A921DTE0</accession>
<reference evidence="5" key="2">
    <citation type="submission" date="2021-09" db="EMBL/GenBank/DDBJ databases">
        <authorList>
            <person name="Gilroy R."/>
        </authorList>
    </citation>
    <scope>NUCLEOTIDE SEQUENCE</scope>
    <source>
        <strain evidence="5">ChiGjej2B2-19336</strain>
    </source>
</reference>
<feature type="domain" description="HTH arsR-type" evidence="4">
    <location>
        <begin position="1"/>
        <end position="95"/>
    </location>
</feature>
<name>A0A921DTE0_9BACT</name>
<reference evidence="5" key="1">
    <citation type="journal article" date="2021" name="PeerJ">
        <title>Extensive microbial diversity within the chicken gut microbiome revealed by metagenomics and culture.</title>
        <authorList>
            <person name="Gilroy R."/>
            <person name="Ravi A."/>
            <person name="Getino M."/>
            <person name="Pursley I."/>
            <person name="Horton D.L."/>
            <person name="Alikhan N.F."/>
            <person name="Baker D."/>
            <person name="Gharbi K."/>
            <person name="Hall N."/>
            <person name="Watson M."/>
            <person name="Adriaenssens E.M."/>
            <person name="Foster-Nyarko E."/>
            <person name="Jarju S."/>
            <person name="Secka A."/>
            <person name="Antonio M."/>
            <person name="Oren A."/>
            <person name="Chaudhuri R.R."/>
            <person name="La Ragione R."/>
            <person name="Hildebrand F."/>
            <person name="Pallen M.J."/>
        </authorList>
    </citation>
    <scope>NUCLEOTIDE SEQUENCE</scope>
    <source>
        <strain evidence="5">ChiGjej2B2-19336</strain>
    </source>
</reference>
<gene>
    <name evidence="5" type="ORF">K8W16_10110</name>
</gene>
<dbReference type="InterPro" id="IPR051011">
    <property type="entry name" value="Metal_resp_trans_reg"/>
</dbReference>
<keyword evidence="1" id="KW-0805">Transcription regulation</keyword>
<dbReference type="Pfam" id="PF12840">
    <property type="entry name" value="HTH_20"/>
    <property type="match status" value="1"/>
</dbReference>
<dbReference type="Gene3D" id="1.10.10.10">
    <property type="entry name" value="Winged helix-like DNA-binding domain superfamily/Winged helix DNA-binding domain"/>
    <property type="match status" value="1"/>
</dbReference>
<dbReference type="SUPFAM" id="SSF46785">
    <property type="entry name" value="Winged helix' DNA-binding domain"/>
    <property type="match status" value="1"/>
</dbReference>
<protein>
    <submittedName>
        <fullName evidence="5">Helix-turn-helix domain-containing protein</fullName>
    </submittedName>
</protein>